<dbReference type="SUPFAM" id="SSF57850">
    <property type="entry name" value="RING/U-box"/>
    <property type="match status" value="1"/>
</dbReference>
<dbReference type="InterPro" id="IPR013083">
    <property type="entry name" value="Znf_RING/FYVE/PHD"/>
</dbReference>
<feature type="compositionally biased region" description="Basic and acidic residues" evidence="6">
    <location>
        <begin position="320"/>
        <end position="333"/>
    </location>
</feature>
<dbReference type="InParanoid" id="B0D6B0"/>
<dbReference type="EMBL" id="DS547098">
    <property type="protein sequence ID" value="EDR09916.1"/>
    <property type="molecule type" value="Genomic_DNA"/>
</dbReference>
<feature type="region of interest" description="Disordered" evidence="6">
    <location>
        <begin position="282"/>
        <end position="650"/>
    </location>
</feature>
<dbReference type="KEGG" id="lbc:LACBIDRAFT_325812"/>
<dbReference type="GeneID" id="6075173"/>
<evidence type="ECO:0000313" key="8">
    <source>
        <dbReference type="EMBL" id="EDR09916.1"/>
    </source>
</evidence>
<evidence type="ECO:0000259" key="7">
    <source>
        <dbReference type="PROSITE" id="PS50089"/>
    </source>
</evidence>
<feature type="compositionally biased region" description="Basic and acidic residues" evidence="6">
    <location>
        <begin position="463"/>
        <end position="480"/>
    </location>
</feature>
<evidence type="ECO:0000256" key="6">
    <source>
        <dbReference type="SAM" id="MobiDB-lite"/>
    </source>
</evidence>
<name>B0D6B0_LACBS</name>
<keyword evidence="3" id="KW-0862">Zinc</keyword>
<protein>
    <submittedName>
        <fullName evidence="8">Predicted protein</fullName>
    </submittedName>
</protein>
<feature type="compositionally biased region" description="Low complexity" evidence="6">
    <location>
        <begin position="378"/>
        <end position="394"/>
    </location>
</feature>
<dbReference type="SMART" id="SM00184">
    <property type="entry name" value="RING"/>
    <property type="match status" value="1"/>
</dbReference>
<dbReference type="Gene3D" id="3.30.40.10">
    <property type="entry name" value="Zinc/RING finger domain, C3HC4 (zinc finger)"/>
    <property type="match status" value="1"/>
</dbReference>
<dbReference type="GO" id="GO:0008270">
    <property type="term" value="F:zinc ion binding"/>
    <property type="evidence" value="ECO:0007669"/>
    <property type="project" value="UniProtKB-KW"/>
</dbReference>
<dbReference type="OrthoDB" id="6105938at2759"/>
<dbReference type="InterPro" id="IPR001841">
    <property type="entry name" value="Znf_RING"/>
</dbReference>
<keyword evidence="1" id="KW-0479">Metal-binding</keyword>
<evidence type="ECO:0000256" key="5">
    <source>
        <dbReference type="SAM" id="Coils"/>
    </source>
</evidence>
<feature type="compositionally biased region" description="Basic and acidic residues" evidence="6">
    <location>
        <begin position="529"/>
        <end position="559"/>
    </location>
</feature>
<reference evidence="8 9" key="1">
    <citation type="journal article" date="2008" name="Nature">
        <title>The genome of Laccaria bicolor provides insights into mycorrhizal symbiosis.</title>
        <authorList>
            <person name="Martin F."/>
            <person name="Aerts A."/>
            <person name="Ahren D."/>
            <person name="Brun A."/>
            <person name="Danchin E.G.J."/>
            <person name="Duchaussoy F."/>
            <person name="Gibon J."/>
            <person name="Kohler A."/>
            <person name="Lindquist E."/>
            <person name="Pereda V."/>
            <person name="Salamov A."/>
            <person name="Shapiro H.J."/>
            <person name="Wuyts J."/>
            <person name="Blaudez D."/>
            <person name="Buee M."/>
            <person name="Brokstein P."/>
            <person name="Canbaeck B."/>
            <person name="Cohen D."/>
            <person name="Courty P.E."/>
            <person name="Coutinho P.M."/>
            <person name="Delaruelle C."/>
            <person name="Detter J.C."/>
            <person name="Deveau A."/>
            <person name="DiFazio S."/>
            <person name="Duplessis S."/>
            <person name="Fraissinet-Tachet L."/>
            <person name="Lucic E."/>
            <person name="Frey-Klett P."/>
            <person name="Fourrey C."/>
            <person name="Feussner I."/>
            <person name="Gay G."/>
            <person name="Grimwood J."/>
            <person name="Hoegger P.J."/>
            <person name="Jain P."/>
            <person name="Kilaru S."/>
            <person name="Labbe J."/>
            <person name="Lin Y.C."/>
            <person name="Legue V."/>
            <person name="Le Tacon F."/>
            <person name="Marmeisse R."/>
            <person name="Melayah D."/>
            <person name="Montanini B."/>
            <person name="Muratet M."/>
            <person name="Nehls U."/>
            <person name="Niculita-Hirzel H."/>
            <person name="Oudot-Le Secq M.P."/>
            <person name="Peter M."/>
            <person name="Quesneville H."/>
            <person name="Rajashekar B."/>
            <person name="Reich M."/>
            <person name="Rouhier N."/>
            <person name="Schmutz J."/>
            <person name="Yin T."/>
            <person name="Chalot M."/>
            <person name="Henrissat B."/>
            <person name="Kuees U."/>
            <person name="Lucas S."/>
            <person name="Van de Peer Y."/>
            <person name="Podila G.K."/>
            <person name="Polle A."/>
            <person name="Pukkila P.J."/>
            <person name="Richardson P.M."/>
            <person name="Rouze P."/>
            <person name="Sanders I.R."/>
            <person name="Stajich J.E."/>
            <person name="Tunlid A."/>
            <person name="Tuskan G."/>
            <person name="Grigoriev I.V."/>
        </authorList>
    </citation>
    <scope>NUCLEOTIDE SEQUENCE [LARGE SCALE GENOMIC DNA]</scope>
    <source>
        <strain evidence="9">S238N-H82 / ATCC MYA-4686</strain>
    </source>
</reference>
<feature type="compositionally biased region" description="Basic and acidic residues" evidence="6">
    <location>
        <begin position="431"/>
        <end position="442"/>
    </location>
</feature>
<dbReference type="Proteomes" id="UP000001194">
    <property type="component" value="Unassembled WGS sequence"/>
</dbReference>
<feature type="compositionally biased region" description="Polar residues" evidence="6">
    <location>
        <begin position="356"/>
        <end position="365"/>
    </location>
</feature>
<feature type="compositionally biased region" description="Acidic residues" evidence="6">
    <location>
        <begin position="283"/>
        <end position="304"/>
    </location>
</feature>
<evidence type="ECO:0000256" key="4">
    <source>
        <dbReference type="PROSITE-ProRule" id="PRU00175"/>
    </source>
</evidence>
<evidence type="ECO:0000256" key="3">
    <source>
        <dbReference type="ARBA" id="ARBA00022833"/>
    </source>
</evidence>
<sequence>MLTVGAGSSCDVCLEPFGADEKCPCSIVCGHVFCAECLHNLTRPACPLCRHGFNPNLTVKLHIELDTTRPSPTPAPLSTTSVSAEQEARRLHEAIAGIAETGSTELNLRQLIEDGRSFLRQQPRTLYRDLRTAHQMITYLCEVKSTLRSQNVVVDTLTKQVAELAEQKADLAKQVEDLTVLRQVDSETAIAVEVSLRGHCTKAHAAYEAMVGQYNVVAQEYASLDAEVRRLRGEADSKPAHKKSLPGLKGAAVQNPNSYTVSPLPQFTGALNTGMSLFMPLPELEEDDGEDGDDDDDEVEENADPSEHLKYGLANKTHPGRSESPSHEFDYGYRRFFPSSTGSPSSPIPPPGEDYFTNSPNSDLSRTAPAKERRRSRPSSSSSRPSSTATSSSADVPRALSSPKPQSPYLGSAHDGESSRGHVSMPSGDNDQLRTRLHDLLHDPSLSSSLPNMTPNHFPASLTHRDSHHDEGYAPRRTLSEKQITQAGPSPGPPFVDHSSHPSMSHVPVPNPRPLTSNGSSSASAAAKALEKAKKEQERERRRAEKERSKVDRDSDRSRTNATPETSHPRARERASSSANAPWSSTSSFSSGNSRASSSSENSRGSSSSGASLPPLPRSSSSNGPASWGSGQSYTSAASHQPRYPSAGLSKGLSSGSTAFSIPAVIIRNKSTNELAFYIHLKIMSRLKLNVRRTNEVHAVIVAYFRSWFTFAERAINGQWKIALKVSMPLPRRAASRGPWYSVPPVWADNVRAPKEGDERELLHAEWMICSVVYGAIIQTEKQFIDRGR</sequence>
<dbReference type="AlphaFoldDB" id="B0D6B0"/>
<dbReference type="HOGENOM" id="CLU_408852_0_0_1"/>
<dbReference type="PROSITE" id="PS50089">
    <property type="entry name" value="ZF_RING_2"/>
    <property type="match status" value="1"/>
</dbReference>
<feature type="compositionally biased region" description="Low complexity" evidence="6">
    <location>
        <begin position="576"/>
        <end position="631"/>
    </location>
</feature>
<dbReference type="InterPro" id="IPR017907">
    <property type="entry name" value="Znf_RING_CS"/>
</dbReference>
<organism evidence="9">
    <name type="scientific">Laccaria bicolor (strain S238N-H82 / ATCC MYA-4686)</name>
    <name type="common">Bicoloured deceiver</name>
    <name type="synonym">Laccaria laccata var. bicolor</name>
    <dbReference type="NCBI Taxonomy" id="486041"/>
    <lineage>
        <taxon>Eukaryota</taxon>
        <taxon>Fungi</taxon>
        <taxon>Dikarya</taxon>
        <taxon>Basidiomycota</taxon>
        <taxon>Agaricomycotina</taxon>
        <taxon>Agaricomycetes</taxon>
        <taxon>Agaricomycetidae</taxon>
        <taxon>Agaricales</taxon>
        <taxon>Agaricineae</taxon>
        <taxon>Hydnangiaceae</taxon>
        <taxon>Laccaria</taxon>
    </lineage>
</organism>
<feature type="domain" description="RING-type" evidence="7">
    <location>
        <begin position="10"/>
        <end position="50"/>
    </location>
</feature>
<evidence type="ECO:0000256" key="1">
    <source>
        <dbReference type="ARBA" id="ARBA00022723"/>
    </source>
</evidence>
<accession>B0D6B0</accession>
<feature type="region of interest" description="Disordered" evidence="6">
    <location>
        <begin position="233"/>
        <end position="253"/>
    </location>
</feature>
<keyword evidence="9" id="KW-1185">Reference proteome</keyword>
<evidence type="ECO:0000313" key="9">
    <source>
        <dbReference type="Proteomes" id="UP000001194"/>
    </source>
</evidence>
<dbReference type="PROSITE" id="PS00518">
    <property type="entry name" value="ZF_RING_1"/>
    <property type="match status" value="1"/>
</dbReference>
<gene>
    <name evidence="8" type="ORF">LACBIDRAFT_325812</name>
</gene>
<dbReference type="RefSeq" id="XP_001879301.1">
    <property type="nucleotide sequence ID" value="XM_001879266.1"/>
</dbReference>
<feature type="coiled-coil region" evidence="5">
    <location>
        <begin position="154"/>
        <end position="181"/>
    </location>
</feature>
<evidence type="ECO:0000256" key="2">
    <source>
        <dbReference type="ARBA" id="ARBA00022771"/>
    </source>
</evidence>
<keyword evidence="5" id="KW-0175">Coiled coil</keyword>
<keyword evidence="2 4" id="KW-0863">Zinc-finger</keyword>
<proteinExistence type="predicted"/>